<dbReference type="Proteomes" id="UP000019277">
    <property type="component" value="Unassembled WGS sequence"/>
</dbReference>
<dbReference type="eggNOG" id="ENOG502Z7I8">
    <property type="taxonomic scope" value="Bacteria"/>
</dbReference>
<dbReference type="RefSeq" id="WP_035286479.1">
    <property type="nucleotide sequence ID" value="NZ_AYXG01000184.1"/>
</dbReference>
<accession>W7IHQ6</accession>
<reference evidence="2 3" key="1">
    <citation type="journal article" date="2014" name="Genome Announc.">
        <title>Draft Genome Sequence of the Antitrypanosomally Active Sponge-Associated Bacterium Actinokineospora sp. Strain EG49.</title>
        <authorList>
            <person name="Harjes J."/>
            <person name="Ryu T."/>
            <person name="Abdelmohsen U.R."/>
            <person name="Moitinho-Silva L."/>
            <person name="Horn H."/>
            <person name="Ravasi T."/>
            <person name="Hentschel U."/>
        </authorList>
    </citation>
    <scope>NUCLEOTIDE SEQUENCE [LARGE SCALE GENOMIC DNA]</scope>
    <source>
        <strain evidence="2 3">EG49</strain>
    </source>
</reference>
<evidence type="ECO:0000313" key="3">
    <source>
        <dbReference type="Proteomes" id="UP000019277"/>
    </source>
</evidence>
<feature type="compositionally biased region" description="Basic residues" evidence="1">
    <location>
        <begin position="524"/>
        <end position="533"/>
    </location>
</feature>
<name>W7IHQ6_9PSEU</name>
<keyword evidence="3" id="KW-1185">Reference proteome</keyword>
<sequence>MASITTWTRLEPRARSGDLRPATEAQLHDPLWSLGRQWQFGEFLGDDAGSPVWVRVRGTASTVTAFRAGSAPREDYDPDVPLEAVAEREQTHRTDLRAAAESGQRLSRVLTAAGLPAVAAAVLREFPMPAPGPHEPESARRYLAVLAGRAVHGDAFAAESLHLVPAGTLPPRLGLDPTATAAAVPVVEEWLAWHYGRRLHGPESWDPTRLEHRFTVAARVDGAEVALRAPEYPGGRLDWPDFTAAGADGLAPAARQEKVVSTTFAAPASFPGMPARRYWEFEDARTTIGGVEAAPEDLARMLLAEFATVYSSDWYAVPLDVPVGSLTRLTSVVVADTFSSVLGGPTLAPLPGTGKGDAHWSLFTLSTTSGGRLRALFLPPSTGRGLDGEPVEEVLFARDEDANQAWAVEKKVTDAIGGALDRTGEPFTPHVPGATEAGALRYRLATAVPVNWIPMLPVETRPGAVVLRRAHLVRHHPDGTQEEVAPLGELLSATHDVREEEIPREGAQVTRATQYTRGADGRHHLWTGRRKRPGTGESASGLRFDSLLD</sequence>
<dbReference type="OrthoDB" id="9763471at2"/>
<protein>
    <submittedName>
        <fullName evidence="2">Uncharacterized protein</fullName>
    </submittedName>
</protein>
<dbReference type="EMBL" id="AYXG01000184">
    <property type="protein sequence ID" value="EWC59873.1"/>
    <property type="molecule type" value="Genomic_DNA"/>
</dbReference>
<organism evidence="2 3">
    <name type="scientific">Actinokineospora spheciospongiae</name>
    <dbReference type="NCBI Taxonomy" id="909613"/>
    <lineage>
        <taxon>Bacteria</taxon>
        <taxon>Bacillati</taxon>
        <taxon>Actinomycetota</taxon>
        <taxon>Actinomycetes</taxon>
        <taxon>Pseudonocardiales</taxon>
        <taxon>Pseudonocardiaceae</taxon>
        <taxon>Actinokineospora</taxon>
    </lineage>
</organism>
<evidence type="ECO:0000313" key="2">
    <source>
        <dbReference type="EMBL" id="EWC59873.1"/>
    </source>
</evidence>
<gene>
    <name evidence="2" type="ORF">UO65_4876</name>
</gene>
<dbReference type="AlphaFoldDB" id="W7IHQ6"/>
<proteinExistence type="predicted"/>
<evidence type="ECO:0000256" key="1">
    <source>
        <dbReference type="SAM" id="MobiDB-lite"/>
    </source>
</evidence>
<comment type="caution">
    <text evidence="2">The sequence shown here is derived from an EMBL/GenBank/DDBJ whole genome shotgun (WGS) entry which is preliminary data.</text>
</comment>
<feature type="region of interest" description="Disordered" evidence="1">
    <location>
        <begin position="524"/>
        <end position="549"/>
    </location>
</feature>
<dbReference type="STRING" id="909613.UO65_4876"/>
<dbReference type="PATRIC" id="fig|909613.9.peg.4874"/>